<dbReference type="Pfam" id="PF04916">
    <property type="entry name" value="Phospholip_B"/>
    <property type="match status" value="1"/>
</dbReference>
<feature type="chain" id="PRO_5044998991" description="Phospholipase B-like" evidence="7">
    <location>
        <begin position="19"/>
        <end position="538"/>
    </location>
</feature>
<dbReference type="Proteomes" id="UP001470230">
    <property type="component" value="Unassembled WGS sequence"/>
</dbReference>
<keyword evidence="9" id="KW-1185">Reference proteome</keyword>
<dbReference type="Gene3D" id="3.60.60.30">
    <property type="match status" value="1"/>
</dbReference>
<accession>A0ABR2KX26</accession>
<evidence type="ECO:0000256" key="1">
    <source>
        <dbReference type="ARBA" id="ARBA00007835"/>
    </source>
</evidence>
<comment type="caution">
    <text evidence="8">The sequence shown here is derived from an EMBL/GenBank/DDBJ whole genome shotgun (WGS) entry which is preliminary data.</text>
</comment>
<evidence type="ECO:0000256" key="5">
    <source>
        <dbReference type="ARBA" id="ARBA00023098"/>
    </source>
</evidence>
<comment type="similarity">
    <text evidence="1 7">Belongs to the phospholipase B-like family.</text>
</comment>
<dbReference type="InterPro" id="IPR007000">
    <property type="entry name" value="PLipase_B-like"/>
</dbReference>
<evidence type="ECO:0000256" key="3">
    <source>
        <dbReference type="ARBA" id="ARBA00022801"/>
    </source>
</evidence>
<keyword evidence="4 7" id="KW-0442">Lipid degradation</keyword>
<proteinExistence type="inferred from homology"/>
<keyword evidence="5 7" id="KW-0443">Lipid metabolism</keyword>
<evidence type="ECO:0000256" key="2">
    <source>
        <dbReference type="ARBA" id="ARBA00022729"/>
    </source>
</evidence>
<comment type="function">
    <text evidence="7">Putative phospholipase.</text>
</comment>
<organism evidence="8 9">
    <name type="scientific">Tritrichomonas musculus</name>
    <dbReference type="NCBI Taxonomy" id="1915356"/>
    <lineage>
        <taxon>Eukaryota</taxon>
        <taxon>Metamonada</taxon>
        <taxon>Parabasalia</taxon>
        <taxon>Tritrichomonadida</taxon>
        <taxon>Tritrichomonadidae</taxon>
        <taxon>Tritrichomonas</taxon>
    </lineage>
</organism>
<dbReference type="PANTHER" id="PTHR12370:SF3">
    <property type="entry name" value="PHOSPHOLIPASE B-LIKE 2-RELATED"/>
    <property type="match status" value="1"/>
</dbReference>
<protein>
    <recommendedName>
        <fullName evidence="7">Phospholipase B-like</fullName>
        <ecNumber evidence="7">3.1.1.-</ecNumber>
    </recommendedName>
</protein>
<evidence type="ECO:0000313" key="9">
    <source>
        <dbReference type="Proteomes" id="UP001470230"/>
    </source>
</evidence>
<gene>
    <name evidence="8" type="ORF">M9Y10_024134</name>
</gene>
<evidence type="ECO:0000256" key="6">
    <source>
        <dbReference type="ARBA" id="ARBA00023180"/>
    </source>
</evidence>
<evidence type="ECO:0000313" key="8">
    <source>
        <dbReference type="EMBL" id="KAK8895664.1"/>
    </source>
</evidence>
<keyword evidence="3 7" id="KW-0378">Hydrolase</keyword>
<evidence type="ECO:0000256" key="4">
    <source>
        <dbReference type="ARBA" id="ARBA00022963"/>
    </source>
</evidence>
<feature type="signal peptide" evidence="7">
    <location>
        <begin position="1"/>
        <end position="18"/>
    </location>
</feature>
<dbReference type="EMBL" id="JAPFFF010000003">
    <property type="protein sequence ID" value="KAK8895664.1"/>
    <property type="molecule type" value="Genomic_DNA"/>
</dbReference>
<dbReference type="EC" id="3.1.1.-" evidence="7"/>
<sequence length="538" mass="62995">MRSIMILFILAIHAFSEAQNASCQIIDGQPKITLDVVDTKKSDAWAFWNNSIFEVGWYTLHVEGREGADSKNMLRCAGFLEGYLSQKQIHSHYLLMKDIHNFKRHEPYSPEWTYFMEKNMNYTFESVESYVDSPYWQEINYTLTQFRGLVEGYNYRVSKDGSPKDAMTYLDFWFLEAECELYDVESAIDRKPKKVSGPTNGEDCTGLIRLLPDFSDIYFAQDTWSDFRDLHGELKEYHFPIPEFKAKRVLFSTRVGKLFSYDDFYIADSGLLVLETTMSIFNMSLYDLVVPENLLTWLRAVRSMWLTDNGPDWTTEFIKHNSGTLNNQYLILDTKKFRRKKKPSSDLLWMIEQYPGDYERKDLTDFLVKNGYFPSINVPFSDRLYKKAGYPEKVASGGVTGDFFSYYNSSRFKILQRESKRIKNFDQFKKLMTYNNWKRDPYSKSDPAQAIMSRYDLRRPGEPYGAAKAFGGLDSKCCKVSEFNSKLLFHAIASPTKDNNPPWVFGVPPYEDVLFDDLPQVWNFNWTTFQSLTYRKNE</sequence>
<dbReference type="PANTHER" id="PTHR12370">
    <property type="entry name" value="PHOSPHOLIPASE B-RELATED"/>
    <property type="match status" value="1"/>
</dbReference>
<evidence type="ECO:0000256" key="7">
    <source>
        <dbReference type="RuleBase" id="RU364138"/>
    </source>
</evidence>
<keyword evidence="2 7" id="KW-0732">Signal</keyword>
<reference evidence="8 9" key="1">
    <citation type="submission" date="2024-04" db="EMBL/GenBank/DDBJ databases">
        <title>Tritrichomonas musculus Genome.</title>
        <authorList>
            <person name="Alves-Ferreira E."/>
            <person name="Grigg M."/>
            <person name="Lorenzi H."/>
            <person name="Galac M."/>
        </authorList>
    </citation>
    <scope>NUCLEOTIDE SEQUENCE [LARGE SCALE GENOMIC DNA]</scope>
    <source>
        <strain evidence="8 9">EAF2021</strain>
    </source>
</reference>
<keyword evidence="6" id="KW-0325">Glycoprotein</keyword>
<name>A0ABR2KX26_9EUKA</name>